<dbReference type="RefSeq" id="WP_247243159.1">
    <property type="nucleotide sequence ID" value="NZ_JALJRA010000004.1"/>
</dbReference>
<dbReference type="Proteomes" id="UP001549031">
    <property type="component" value="Unassembled WGS sequence"/>
</dbReference>
<feature type="transmembrane region" description="Helical" evidence="1">
    <location>
        <begin position="6"/>
        <end position="28"/>
    </location>
</feature>
<feature type="transmembrane region" description="Helical" evidence="1">
    <location>
        <begin position="40"/>
        <end position="68"/>
    </location>
</feature>
<reference evidence="2 3" key="1">
    <citation type="submission" date="2024-06" db="EMBL/GenBank/DDBJ databases">
        <title>Genomic Encyclopedia of Type Strains, Phase IV (KMG-IV): sequencing the most valuable type-strain genomes for metagenomic binning, comparative biology and taxonomic classification.</title>
        <authorList>
            <person name="Goeker M."/>
        </authorList>
    </citation>
    <scope>NUCLEOTIDE SEQUENCE [LARGE SCALE GENOMIC DNA]</scope>
    <source>
        <strain evidence="2 3">DSM 105042</strain>
    </source>
</reference>
<name>A0ABV2H3M1_9HYPH</name>
<keyword evidence="3" id="KW-1185">Reference proteome</keyword>
<protein>
    <submittedName>
        <fullName evidence="2">Threonine/homoserine/homoserine lactone efflux protein</fullName>
    </submittedName>
</protein>
<feature type="transmembrane region" description="Helical" evidence="1">
    <location>
        <begin position="149"/>
        <end position="170"/>
    </location>
</feature>
<comment type="caution">
    <text evidence="2">The sequence shown here is derived from an EMBL/GenBank/DDBJ whole genome shotgun (WGS) entry which is preliminary data.</text>
</comment>
<evidence type="ECO:0000256" key="1">
    <source>
        <dbReference type="SAM" id="Phobius"/>
    </source>
</evidence>
<evidence type="ECO:0000313" key="3">
    <source>
        <dbReference type="Proteomes" id="UP001549031"/>
    </source>
</evidence>
<keyword evidence="1" id="KW-0472">Membrane</keyword>
<keyword evidence="1" id="KW-1133">Transmembrane helix</keyword>
<accession>A0ABV2H3M1</accession>
<keyword evidence="1" id="KW-0812">Transmembrane</keyword>
<organism evidence="2 3">
    <name type="scientific">Pseudorhizobium tarimense</name>
    <dbReference type="NCBI Taxonomy" id="1079109"/>
    <lineage>
        <taxon>Bacteria</taxon>
        <taxon>Pseudomonadati</taxon>
        <taxon>Pseudomonadota</taxon>
        <taxon>Alphaproteobacteria</taxon>
        <taxon>Hyphomicrobiales</taxon>
        <taxon>Rhizobiaceae</taxon>
        <taxon>Rhizobium/Agrobacterium group</taxon>
        <taxon>Pseudorhizobium</taxon>
    </lineage>
</organism>
<sequence>MTVETWTAFCAASILVTALPSPLASLVARYATQRGRHTAFVTVPAIALGLGVALTVAVLLLLAIAWAAPSLLEPLSWLGLAYLMLYALWSFQEPSIRCQVADNDNLPEQRAVRIFGRLVASCLSDLRYVAVLGALLAQFPLPVLKAPAILLEMQAAFVLLAAVGALKHVAFPQRTLRRSRHGIRSRPASHKMGTRFIARRAVTAGYRRIAA</sequence>
<evidence type="ECO:0000313" key="2">
    <source>
        <dbReference type="EMBL" id="MET3585145.1"/>
    </source>
</evidence>
<gene>
    <name evidence="2" type="ORF">ABID21_001247</name>
</gene>
<proteinExistence type="predicted"/>
<dbReference type="EMBL" id="JBEPLJ010000004">
    <property type="protein sequence ID" value="MET3585145.1"/>
    <property type="molecule type" value="Genomic_DNA"/>
</dbReference>